<feature type="chain" id="PRO_5012271978" description="Tc1-like transposase DDE domain-containing protein" evidence="1">
    <location>
        <begin position="16"/>
        <end position="127"/>
    </location>
</feature>
<accession>A0A0C2MA54</accession>
<name>A0A0C2MA54_THEKT</name>
<proteinExistence type="predicted"/>
<comment type="caution">
    <text evidence="3">The sequence shown here is derived from an EMBL/GenBank/DDBJ whole genome shotgun (WGS) entry which is preliminary data.</text>
</comment>
<evidence type="ECO:0000313" key="3">
    <source>
        <dbReference type="EMBL" id="KII61204.1"/>
    </source>
</evidence>
<sequence>MILAIIALNIVHCEAVISSVNGDVFKQFMNQVKQLWETEKFTFVMDNVNFHHMTSLIEGTIHDIRFLPPYSPFLNPCEETPPIGNDDLIGTMRDACGHVTSAHLNNYIGHAESHFEDCLLLNDINRE</sequence>
<gene>
    <name evidence="3" type="ORF">RF11_11289</name>
</gene>
<protein>
    <recommendedName>
        <fullName evidence="2">Tc1-like transposase DDE domain-containing protein</fullName>
    </recommendedName>
</protein>
<feature type="signal peptide" evidence="1">
    <location>
        <begin position="1"/>
        <end position="15"/>
    </location>
</feature>
<keyword evidence="1" id="KW-0732">Signal</keyword>
<dbReference type="InterPro" id="IPR036397">
    <property type="entry name" value="RNaseH_sf"/>
</dbReference>
<keyword evidence="4" id="KW-1185">Reference proteome</keyword>
<evidence type="ECO:0000256" key="1">
    <source>
        <dbReference type="SAM" id="SignalP"/>
    </source>
</evidence>
<evidence type="ECO:0000259" key="2">
    <source>
        <dbReference type="Pfam" id="PF13358"/>
    </source>
</evidence>
<feature type="domain" description="Tc1-like transposase DDE" evidence="2">
    <location>
        <begin position="11"/>
        <end position="79"/>
    </location>
</feature>
<dbReference type="Proteomes" id="UP000031668">
    <property type="component" value="Unassembled WGS sequence"/>
</dbReference>
<dbReference type="GO" id="GO:0003676">
    <property type="term" value="F:nucleic acid binding"/>
    <property type="evidence" value="ECO:0007669"/>
    <property type="project" value="InterPro"/>
</dbReference>
<reference evidence="3 4" key="1">
    <citation type="journal article" date="2014" name="Genome Biol. Evol.">
        <title>The genome of the myxosporean Thelohanellus kitauei shows adaptations to nutrient acquisition within its fish host.</title>
        <authorList>
            <person name="Yang Y."/>
            <person name="Xiong J."/>
            <person name="Zhou Z."/>
            <person name="Huo F."/>
            <person name="Miao W."/>
            <person name="Ran C."/>
            <person name="Liu Y."/>
            <person name="Zhang J."/>
            <person name="Feng J."/>
            <person name="Wang M."/>
            <person name="Wang M."/>
            <person name="Wang L."/>
            <person name="Yao B."/>
        </authorList>
    </citation>
    <scope>NUCLEOTIDE SEQUENCE [LARGE SCALE GENOMIC DNA]</scope>
    <source>
        <strain evidence="3">Wuqing</strain>
    </source>
</reference>
<evidence type="ECO:0000313" key="4">
    <source>
        <dbReference type="Proteomes" id="UP000031668"/>
    </source>
</evidence>
<dbReference type="EMBL" id="JWZT01005374">
    <property type="protein sequence ID" value="KII61204.1"/>
    <property type="molecule type" value="Genomic_DNA"/>
</dbReference>
<dbReference type="Gene3D" id="3.30.420.10">
    <property type="entry name" value="Ribonuclease H-like superfamily/Ribonuclease H"/>
    <property type="match status" value="1"/>
</dbReference>
<dbReference type="InterPro" id="IPR038717">
    <property type="entry name" value="Tc1-like_DDE_dom"/>
</dbReference>
<dbReference type="OrthoDB" id="6498708at2759"/>
<organism evidence="3 4">
    <name type="scientific">Thelohanellus kitauei</name>
    <name type="common">Myxosporean</name>
    <dbReference type="NCBI Taxonomy" id="669202"/>
    <lineage>
        <taxon>Eukaryota</taxon>
        <taxon>Metazoa</taxon>
        <taxon>Cnidaria</taxon>
        <taxon>Myxozoa</taxon>
        <taxon>Myxosporea</taxon>
        <taxon>Bivalvulida</taxon>
        <taxon>Platysporina</taxon>
        <taxon>Myxobolidae</taxon>
        <taxon>Thelohanellus</taxon>
    </lineage>
</organism>
<dbReference type="Pfam" id="PF13358">
    <property type="entry name" value="DDE_3"/>
    <property type="match status" value="1"/>
</dbReference>
<dbReference type="AlphaFoldDB" id="A0A0C2MA54"/>